<evidence type="ECO:0000313" key="6">
    <source>
        <dbReference type="Proteomes" id="UP000554482"/>
    </source>
</evidence>
<feature type="region of interest" description="Disordered" evidence="4">
    <location>
        <begin position="360"/>
        <end position="401"/>
    </location>
</feature>
<dbReference type="PANTHER" id="PTHR33388:SF1">
    <property type="entry name" value="PROTEIN SPEAR2"/>
    <property type="match status" value="1"/>
</dbReference>
<evidence type="ECO:0000256" key="2">
    <source>
        <dbReference type="ARBA" id="ARBA00023015"/>
    </source>
</evidence>
<accession>A0A7J6WTJ3</accession>
<dbReference type="Proteomes" id="UP000554482">
    <property type="component" value="Unassembled WGS sequence"/>
</dbReference>
<feature type="compositionally biased region" description="Polar residues" evidence="4">
    <location>
        <begin position="189"/>
        <end position="198"/>
    </location>
</feature>
<dbReference type="OrthoDB" id="1926221at2759"/>
<feature type="compositionally biased region" description="Basic and acidic residues" evidence="4">
    <location>
        <begin position="360"/>
        <end position="383"/>
    </location>
</feature>
<evidence type="ECO:0000256" key="1">
    <source>
        <dbReference type="ARBA" id="ARBA00022491"/>
    </source>
</evidence>
<dbReference type="EMBL" id="JABWDY010010412">
    <property type="protein sequence ID" value="KAF5200689.1"/>
    <property type="molecule type" value="Genomic_DNA"/>
</dbReference>
<proteinExistence type="predicted"/>
<dbReference type="InterPro" id="IPR040356">
    <property type="entry name" value="SPEAR"/>
</dbReference>
<feature type="compositionally biased region" description="Low complexity" evidence="4">
    <location>
        <begin position="77"/>
        <end position="88"/>
    </location>
</feature>
<keyword evidence="6" id="KW-1185">Reference proteome</keyword>
<dbReference type="AlphaFoldDB" id="A0A7J6WTJ3"/>
<keyword evidence="3" id="KW-0804">Transcription</keyword>
<feature type="compositionally biased region" description="Pro residues" evidence="4">
    <location>
        <begin position="52"/>
        <end position="64"/>
    </location>
</feature>
<name>A0A7J6WTJ3_THATH</name>
<comment type="caution">
    <text evidence="5">The sequence shown here is derived from an EMBL/GenBank/DDBJ whole genome shotgun (WGS) entry which is preliminary data.</text>
</comment>
<protein>
    <submittedName>
        <fullName evidence="5">Uncharacterized protein</fullName>
    </submittedName>
</protein>
<feature type="region of interest" description="Disordered" evidence="4">
    <location>
        <begin position="161"/>
        <end position="216"/>
    </location>
</feature>
<reference evidence="5 6" key="1">
    <citation type="submission" date="2020-06" db="EMBL/GenBank/DDBJ databases">
        <title>Transcriptomic and genomic resources for Thalictrum thalictroides and T. hernandezii: Facilitating candidate gene discovery in an emerging model plant lineage.</title>
        <authorList>
            <person name="Arias T."/>
            <person name="Riano-Pachon D.M."/>
            <person name="Di Stilio V.S."/>
        </authorList>
    </citation>
    <scope>NUCLEOTIDE SEQUENCE [LARGE SCALE GENOMIC DNA]</scope>
    <source>
        <strain evidence="6">cv. WT478/WT964</strain>
        <tissue evidence="5">Leaves</tissue>
    </source>
</reference>
<dbReference type="PANTHER" id="PTHR33388">
    <property type="entry name" value="OS01G0212500 PROTEIN"/>
    <property type="match status" value="1"/>
</dbReference>
<dbReference type="GO" id="GO:0003700">
    <property type="term" value="F:DNA-binding transcription factor activity"/>
    <property type="evidence" value="ECO:0007669"/>
    <property type="project" value="InterPro"/>
</dbReference>
<feature type="region of interest" description="Disordered" evidence="4">
    <location>
        <begin position="1"/>
        <end position="20"/>
    </location>
</feature>
<evidence type="ECO:0000256" key="4">
    <source>
        <dbReference type="SAM" id="MobiDB-lite"/>
    </source>
</evidence>
<feature type="region of interest" description="Disordered" evidence="4">
    <location>
        <begin position="50"/>
        <end position="88"/>
    </location>
</feature>
<organism evidence="5 6">
    <name type="scientific">Thalictrum thalictroides</name>
    <name type="common">Rue-anemone</name>
    <name type="synonym">Anemone thalictroides</name>
    <dbReference type="NCBI Taxonomy" id="46969"/>
    <lineage>
        <taxon>Eukaryota</taxon>
        <taxon>Viridiplantae</taxon>
        <taxon>Streptophyta</taxon>
        <taxon>Embryophyta</taxon>
        <taxon>Tracheophyta</taxon>
        <taxon>Spermatophyta</taxon>
        <taxon>Magnoliopsida</taxon>
        <taxon>Ranunculales</taxon>
        <taxon>Ranunculaceae</taxon>
        <taxon>Thalictroideae</taxon>
        <taxon>Thalictrum</taxon>
    </lineage>
</organism>
<gene>
    <name evidence="5" type="ORF">FRX31_009725</name>
</gene>
<evidence type="ECO:0000313" key="5">
    <source>
        <dbReference type="EMBL" id="KAF5200689.1"/>
    </source>
</evidence>
<evidence type="ECO:0000256" key="3">
    <source>
        <dbReference type="ARBA" id="ARBA00023163"/>
    </source>
</evidence>
<keyword evidence="1" id="KW-0678">Repressor</keyword>
<feature type="compositionally biased region" description="Acidic residues" evidence="4">
    <location>
        <begin position="391"/>
        <end position="401"/>
    </location>
</feature>
<keyword evidence="2" id="KW-0805">Transcription regulation</keyword>
<sequence>MCNDGASGLGRAASRKIKQNKIPQRGLGVEKLERIRLEEQRKNSVIGQRPVIPVPLSRPMPRPGPAVGVPLRPPPQYQSSSSIPYPSASRANLSTLGSSAPLVTIPSSTSPLSAAHPPNVASNVPIRPYARNMNHIGSSSNAGRPPAFRWPLEALNSENTKFDTEYANGSSSDLDDRSEKRWPPLIRTQWRQPDNDPSSALPPSGLNQPEPPSNQNAYRNYLQYHQDKMVGIKRSLPFGLDNPPNPPNRWYPSHPTNVPSIPHPYRRLERNGNQLVREGSTVTGYPIRRFNFMGNSLQQVPNKRLKEKAALDGDSLSLAPPATNTIASSSTIPNLNQPIAFPPSDYHELSKIDMPLFRDKFEEEMQQHHNHFTSKEQHNDKAKSSPNKESPDDDLDLELKL</sequence>